<keyword evidence="3" id="KW-1185">Reference proteome</keyword>
<accession>A0A4C1ZSL2</accession>
<name>A0A4C1ZSL2_EUMVA</name>
<dbReference type="AlphaFoldDB" id="A0A4C1ZSL2"/>
<evidence type="ECO:0000256" key="1">
    <source>
        <dbReference type="SAM" id="MobiDB-lite"/>
    </source>
</evidence>
<sequence>MYTGAGGTKVQCLNRNTSNKNPDHGRIDKGGFCRSLKSIKRAHVPCLGAGDIEAEFRASPLRWPQSSLSSLDSYDHRGALKARAS</sequence>
<gene>
    <name evidence="2" type="ORF">EVAR_42864_1</name>
</gene>
<reference evidence="2 3" key="1">
    <citation type="journal article" date="2019" name="Commun. Biol.">
        <title>The bagworm genome reveals a unique fibroin gene that provides high tensile strength.</title>
        <authorList>
            <person name="Kono N."/>
            <person name="Nakamura H."/>
            <person name="Ohtoshi R."/>
            <person name="Tomita M."/>
            <person name="Numata K."/>
            <person name="Arakawa K."/>
        </authorList>
    </citation>
    <scope>NUCLEOTIDE SEQUENCE [LARGE SCALE GENOMIC DNA]</scope>
</reference>
<dbReference type="EMBL" id="BGZK01002025">
    <property type="protein sequence ID" value="GBP89743.1"/>
    <property type="molecule type" value="Genomic_DNA"/>
</dbReference>
<protein>
    <submittedName>
        <fullName evidence="2">Uncharacterized protein</fullName>
    </submittedName>
</protein>
<dbReference type="Proteomes" id="UP000299102">
    <property type="component" value="Unassembled WGS sequence"/>
</dbReference>
<evidence type="ECO:0000313" key="2">
    <source>
        <dbReference type="EMBL" id="GBP89743.1"/>
    </source>
</evidence>
<proteinExistence type="predicted"/>
<organism evidence="2 3">
    <name type="scientific">Eumeta variegata</name>
    <name type="common">Bagworm moth</name>
    <name type="synonym">Eumeta japonica</name>
    <dbReference type="NCBI Taxonomy" id="151549"/>
    <lineage>
        <taxon>Eukaryota</taxon>
        <taxon>Metazoa</taxon>
        <taxon>Ecdysozoa</taxon>
        <taxon>Arthropoda</taxon>
        <taxon>Hexapoda</taxon>
        <taxon>Insecta</taxon>
        <taxon>Pterygota</taxon>
        <taxon>Neoptera</taxon>
        <taxon>Endopterygota</taxon>
        <taxon>Lepidoptera</taxon>
        <taxon>Glossata</taxon>
        <taxon>Ditrysia</taxon>
        <taxon>Tineoidea</taxon>
        <taxon>Psychidae</taxon>
        <taxon>Oiketicinae</taxon>
        <taxon>Eumeta</taxon>
    </lineage>
</organism>
<evidence type="ECO:0000313" key="3">
    <source>
        <dbReference type="Proteomes" id="UP000299102"/>
    </source>
</evidence>
<comment type="caution">
    <text evidence="2">The sequence shown here is derived from an EMBL/GenBank/DDBJ whole genome shotgun (WGS) entry which is preliminary data.</text>
</comment>
<feature type="region of interest" description="Disordered" evidence="1">
    <location>
        <begin position="1"/>
        <end position="26"/>
    </location>
</feature>
<feature type="compositionally biased region" description="Polar residues" evidence="1">
    <location>
        <begin position="11"/>
        <end position="20"/>
    </location>
</feature>